<comment type="caution">
    <text evidence="2">The sequence shown here is derived from an EMBL/GenBank/DDBJ whole genome shotgun (WGS) entry which is preliminary data.</text>
</comment>
<evidence type="ECO:0000313" key="2">
    <source>
        <dbReference type="EMBL" id="KGM49862.1"/>
    </source>
</evidence>
<feature type="transmembrane region" description="Helical" evidence="1">
    <location>
        <begin position="34"/>
        <end position="52"/>
    </location>
</feature>
<dbReference type="Proteomes" id="UP000030004">
    <property type="component" value="Unassembled WGS sequence"/>
</dbReference>
<evidence type="ECO:0000256" key="1">
    <source>
        <dbReference type="SAM" id="Phobius"/>
    </source>
</evidence>
<dbReference type="RefSeq" id="WP_043747262.1">
    <property type="nucleotide sequence ID" value="NZ_AQQX01000002.1"/>
</dbReference>
<dbReference type="STRING" id="1461694.ATO9_07585"/>
<reference evidence="2 3" key="1">
    <citation type="journal article" date="2015" name="Antonie Van Leeuwenhoek">
        <title>Pseudooceanicola atlanticus gen. nov. sp. nov., isolated from surface seawater of the Atlantic Ocean and reclassification of Oceanicola batsensis, Oceanicola marinus, Oceanicola nitratireducens, Oceanicola nanhaiensis, Oceanicola antarcticus and Oceanicola flagellatus, as Pseudooceanicola batsensis comb. nov., Pseudooceanicola marinus comb. nov., Pseudooceanicola nitratireducens comb. nov., Pseudooceanicola nanhaiensis comb. nov., Pseudooceanicola antarcticus comb. nov., and Pseudooceanicola flagellatus comb. nov.</title>
        <authorList>
            <person name="Lai Q."/>
            <person name="Li G."/>
            <person name="Liu X."/>
            <person name="Du Y."/>
            <person name="Sun F."/>
            <person name="Shao Z."/>
        </authorList>
    </citation>
    <scope>NUCLEOTIDE SEQUENCE [LARGE SCALE GENOMIC DNA]</scope>
    <source>
        <strain evidence="2 3">22II-s11g</strain>
    </source>
</reference>
<organism evidence="2 3">
    <name type="scientific">Pseudooceanicola atlanticus</name>
    <dbReference type="NCBI Taxonomy" id="1461694"/>
    <lineage>
        <taxon>Bacteria</taxon>
        <taxon>Pseudomonadati</taxon>
        <taxon>Pseudomonadota</taxon>
        <taxon>Alphaproteobacteria</taxon>
        <taxon>Rhodobacterales</taxon>
        <taxon>Paracoccaceae</taxon>
        <taxon>Pseudooceanicola</taxon>
    </lineage>
</organism>
<evidence type="ECO:0000313" key="3">
    <source>
        <dbReference type="Proteomes" id="UP000030004"/>
    </source>
</evidence>
<name>A0A0A0EL48_9RHOB</name>
<protein>
    <submittedName>
        <fullName evidence="2">Uncharacterized protein</fullName>
    </submittedName>
</protein>
<accession>A0A0A0EL48</accession>
<proteinExistence type="predicted"/>
<feature type="transmembrane region" description="Helical" evidence="1">
    <location>
        <begin position="64"/>
        <end position="86"/>
    </location>
</feature>
<dbReference type="EMBL" id="AQQX01000002">
    <property type="protein sequence ID" value="KGM49862.1"/>
    <property type="molecule type" value="Genomic_DNA"/>
</dbReference>
<keyword evidence="1" id="KW-1133">Transmembrane helix</keyword>
<dbReference type="AlphaFoldDB" id="A0A0A0EL48"/>
<keyword evidence="1" id="KW-0812">Transmembrane</keyword>
<gene>
    <name evidence="2" type="ORF">ATO9_07585</name>
</gene>
<keyword evidence="3" id="KW-1185">Reference proteome</keyword>
<sequence length="118" mass="12730">MMQNLFLIAVCLVGLGVYVALVRRSPNRSFFPLLGPGIILLGAAGLAMLRLLPIDAAENTARVLVALALLWIGWIGLVAFVVQAIHRRMPGSYPWPTLFGSVVTFSPVLGFLVARAMI</sequence>
<keyword evidence="1" id="KW-0472">Membrane</keyword>
<dbReference type="eggNOG" id="ENOG5030022">
    <property type="taxonomic scope" value="Bacteria"/>
</dbReference>
<feature type="transmembrane region" description="Helical" evidence="1">
    <location>
        <begin position="98"/>
        <end position="117"/>
    </location>
</feature>
<dbReference type="OrthoDB" id="7868004at2"/>